<protein>
    <submittedName>
        <fullName evidence="8">Lipopolysaccharide biosynthesis protein</fullName>
    </submittedName>
</protein>
<sequence length="500" mass="53961">MRRLLRLLKRSLSPDGDLTSRTVVSGLWVAFTNGGNRVLETVMLVVMARLLSPADFGLFGIAMIALSAFKRFSRLGLDTALIQRKDENVDAYLDTAFTLQILRGIAIAAVAYLSAPFVAPFFDEPQAELLLRVLAIATLFETLYNPGRVYFEKDLAFHKQFVFSLSGTLPRVVVSIGYALFVEATVWALAVGFIAGNVVRMLTSYAIHDYRPWPRFNRTYAGEIIGYGKWILGSSMVSFLYSEGDDIFVGRVLGSGALGAYQLAYQLSNAPATEISHTISRVAMPAYSKVQDDTAALREGFYRVLRLSSLVSLPVGVGIAVVAPVFVPVFLGDGWEAMIVPMQILAGFGLLRSVRTCTSPLFNAVGRPDYGAKLHALRLAVLAVAIYPLTTAFGLPGTSLAVLVTSAVGLPVAAWLALRIVDDDLRSLAAPIVFPAFGSVVMGGCALFARRAVTETAGMFVGFVATVLTGVVVYALVMFALEQRFDIGLNDLVGQVRGSL</sequence>
<dbReference type="GO" id="GO:0005886">
    <property type="term" value="C:plasma membrane"/>
    <property type="evidence" value="ECO:0007669"/>
    <property type="project" value="UniProtKB-SubCell"/>
</dbReference>
<dbReference type="PANTHER" id="PTHR30250:SF10">
    <property type="entry name" value="LIPOPOLYSACCHARIDE BIOSYNTHESIS PROTEIN WZXC"/>
    <property type="match status" value="1"/>
</dbReference>
<proteinExistence type="inferred from homology"/>
<keyword evidence="5 7" id="KW-1133">Transmembrane helix</keyword>
<comment type="subcellular location">
    <subcellularLocation>
        <location evidence="1">Cell membrane</location>
        <topology evidence="1">Multi-pass membrane protein</topology>
    </subcellularLocation>
</comment>
<dbReference type="AlphaFoldDB" id="A0ABD5U8P0"/>
<evidence type="ECO:0000256" key="5">
    <source>
        <dbReference type="ARBA" id="ARBA00022989"/>
    </source>
</evidence>
<evidence type="ECO:0000313" key="9">
    <source>
        <dbReference type="Proteomes" id="UP001596406"/>
    </source>
</evidence>
<keyword evidence="9" id="KW-1185">Reference proteome</keyword>
<dbReference type="Proteomes" id="UP001596406">
    <property type="component" value="Unassembled WGS sequence"/>
</dbReference>
<evidence type="ECO:0000256" key="7">
    <source>
        <dbReference type="SAM" id="Phobius"/>
    </source>
</evidence>
<feature type="transmembrane region" description="Helical" evidence="7">
    <location>
        <begin position="375"/>
        <end position="395"/>
    </location>
</feature>
<feature type="transmembrane region" description="Helical" evidence="7">
    <location>
        <begin position="50"/>
        <end position="69"/>
    </location>
</feature>
<feature type="transmembrane region" description="Helical" evidence="7">
    <location>
        <begin position="337"/>
        <end position="354"/>
    </location>
</feature>
<feature type="transmembrane region" description="Helical" evidence="7">
    <location>
        <begin position="129"/>
        <end position="151"/>
    </location>
</feature>
<dbReference type="EMBL" id="JBHSXM010000001">
    <property type="protein sequence ID" value="MFC6836723.1"/>
    <property type="molecule type" value="Genomic_DNA"/>
</dbReference>
<evidence type="ECO:0000256" key="2">
    <source>
        <dbReference type="ARBA" id="ARBA00007430"/>
    </source>
</evidence>
<evidence type="ECO:0000256" key="1">
    <source>
        <dbReference type="ARBA" id="ARBA00004651"/>
    </source>
</evidence>
<keyword evidence="4 7" id="KW-0812">Transmembrane</keyword>
<feature type="transmembrane region" description="Helical" evidence="7">
    <location>
        <begin position="101"/>
        <end position="122"/>
    </location>
</feature>
<keyword evidence="6 7" id="KW-0472">Membrane</keyword>
<dbReference type="Pfam" id="PF13440">
    <property type="entry name" value="Polysacc_synt_3"/>
    <property type="match status" value="1"/>
</dbReference>
<dbReference type="PANTHER" id="PTHR30250">
    <property type="entry name" value="PST FAMILY PREDICTED COLANIC ACID TRANSPORTER"/>
    <property type="match status" value="1"/>
</dbReference>
<feature type="transmembrane region" description="Helical" evidence="7">
    <location>
        <begin position="171"/>
        <end position="195"/>
    </location>
</feature>
<name>A0ABD5U8P0_9EURY</name>
<evidence type="ECO:0000256" key="6">
    <source>
        <dbReference type="ARBA" id="ARBA00023136"/>
    </source>
</evidence>
<organism evidence="8 9">
    <name type="scientific">Halomarina ordinaria</name>
    <dbReference type="NCBI Taxonomy" id="3033939"/>
    <lineage>
        <taxon>Archaea</taxon>
        <taxon>Methanobacteriati</taxon>
        <taxon>Methanobacteriota</taxon>
        <taxon>Stenosarchaea group</taxon>
        <taxon>Halobacteria</taxon>
        <taxon>Halobacteriales</taxon>
        <taxon>Natronomonadaceae</taxon>
        <taxon>Halomarina</taxon>
    </lineage>
</organism>
<feature type="transmembrane region" description="Helical" evidence="7">
    <location>
        <begin position="428"/>
        <end position="449"/>
    </location>
</feature>
<comment type="caution">
    <text evidence="8">The sequence shown here is derived from an EMBL/GenBank/DDBJ whole genome shotgun (WGS) entry which is preliminary data.</text>
</comment>
<reference evidence="8 9" key="1">
    <citation type="journal article" date="2019" name="Int. J. Syst. Evol. Microbiol.">
        <title>The Global Catalogue of Microorganisms (GCM) 10K type strain sequencing project: providing services to taxonomists for standard genome sequencing and annotation.</title>
        <authorList>
            <consortium name="The Broad Institute Genomics Platform"/>
            <consortium name="The Broad Institute Genome Sequencing Center for Infectious Disease"/>
            <person name="Wu L."/>
            <person name="Ma J."/>
        </authorList>
    </citation>
    <scope>NUCLEOTIDE SEQUENCE [LARGE SCALE GENOMIC DNA]</scope>
    <source>
        <strain evidence="8 9">PSRA2</strain>
    </source>
</reference>
<comment type="similarity">
    <text evidence="2">Belongs to the polysaccharide synthase family.</text>
</comment>
<dbReference type="RefSeq" id="WP_304448402.1">
    <property type="nucleotide sequence ID" value="NZ_JARRAH010000001.1"/>
</dbReference>
<accession>A0ABD5U8P0</accession>
<evidence type="ECO:0000256" key="3">
    <source>
        <dbReference type="ARBA" id="ARBA00022475"/>
    </source>
</evidence>
<keyword evidence="3" id="KW-1003">Cell membrane</keyword>
<feature type="transmembrane region" description="Helical" evidence="7">
    <location>
        <begin position="401"/>
        <end position="421"/>
    </location>
</feature>
<dbReference type="CDD" id="cd13127">
    <property type="entry name" value="MATE_tuaB_like"/>
    <property type="match status" value="1"/>
</dbReference>
<feature type="transmembrane region" description="Helical" evidence="7">
    <location>
        <begin position="307"/>
        <end position="331"/>
    </location>
</feature>
<evidence type="ECO:0000313" key="8">
    <source>
        <dbReference type="EMBL" id="MFC6836723.1"/>
    </source>
</evidence>
<feature type="transmembrane region" description="Helical" evidence="7">
    <location>
        <begin position="461"/>
        <end position="481"/>
    </location>
</feature>
<dbReference type="InterPro" id="IPR050833">
    <property type="entry name" value="Poly_Biosynth_Transport"/>
</dbReference>
<gene>
    <name evidence="8" type="ORF">ACFQHK_09380</name>
</gene>
<evidence type="ECO:0000256" key="4">
    <source>
        <dbReference type="ARBA" id="ARBA00022692"/>
    </source>
</evidence>